<dbReference type="AlphaFoldDB" id="A0A3P3XRI5"/>
<accession>A0A3P3XRI5</accession>
<sequence>MNKTPANKGKVELFVIGATVANILLMEICFVLLMLLYSAMLSKILPAEALIWAIAVAFILALLMSTLIYRRLLKLLRERYHLDEYLGLNKK</sequence>
<dbReference type="EMBL" id="FWDO01000005">
    <property type="protein sequence ID" value="SLM18905.1"/>
    <property type="molecule type" value="Genomic_DNA"/>
</dbReference>
<keyword evidence="1" id="KW-0812">Transmembrane</keyword>
<keyword evidence="1" id="KW-1133">Transmembrane helix</keyword>
<gene>
    <name evidence="2" type="ORF">SPIRO4BDMA_50420</name>
</gene>
<organism evidence="2">
    <name type="scientific">uncultured spirochete</name>
    <dbReference type="NCBI Taxonomy" id="156406"/>
    <lineage>
        <taxon>Bacteria</taxon>
        <taxon>Pseudomonadati</taxon>
        <taxon>Spirochaetota</taxon>
        <taxon>Spirochaetia</taxon>
        <taxon>Spirochaetales</taxon>
        <taxon>environmental samples</taxon>
    </lineage>
</organism>
<protein>
    <submittedName>
        <fullName evidence="2">Uncharacterized protein</fullName>
    </submittedName>
</protein>
<reference evidence="2" key="1">
    <citation type="submission" date="2017-02" db="EMBL/GenBank/DDBJ databases">
        <authorList>
            <person name="Regsiter A."/>
            <person name="William W."/>
        </authorList>
    </citation>
    <scope>NUCLEOTIDE SEQUENCE</scope>
    <source>
        <strain evidence="2">BdmA 4</strain>
    </source>
</reference>
<feature type="transmembrane region" description="Helical" evidence="1">
    <location>
        <begin position="49"/>
        <end position="69"/>
    </location>
</feature>
<proteinExistence type="predicted"/>
<evidence type="ECO:0000313" key="2">
    <source>
        <dbReference type="EMBL" id="SLM18905.1"/>
    </source>
</evidence>
<feature type="transmembrane region" description="Helical" evidence="1">
    <location>
        <begin position="12"/>
        <end position="37"/>
    </location>
</feature>
<evidence type="ECO:0000256" key="1">
    <source>
        <dbReference type="SAM" id="Phobius"/>
    </source>
</evidence>
<name>A0A3P3XRI5_9SPIR</name>
<keyword evidence="1" id="KW-0472">Membrane</keyword>